<accession>A0AAN7CR55</accession>
<keyword evidence="2" id="KW-0472">Membrane</keyword>
<dbReference type="AlphaFoldDB" id="A0AAN7CR55"/>
<feature type="signal peptide" evidence="3">
    <location>
        <begin position="1"/>
        <end position="19"/>
    </location>
</feature>
<feature type="region of interest" description="Disordered" evidence="1">
    <location>
        <begin position="483"/>
        <end position="511"/>
    </location>
</feature>
<evidence type="ECO:0000313" key="4">
    <source>
        <dbReference type="EMBL" id="KAK4246789.1"/>
    </source>
</evidence>
<comment type="caution">
    <text evidence="4">The sequence shown here is derived from an EMBL/GenBank/DDBJ whole genome shotgun (WGS) entry which is preliminary data.</text>
</comment>
<protein>
    <recommendedName>
        <fullName evidence="6">Mid2 domain-containing protein</fullName>
    </recommendedName>
</protein>
<feature type="chain" id="PRO_5042990934" description="Mid2 domain-containing protein" evidence="3">
    <location>
        <begin position="20"/>
        <end position="602"/>
    </location>
</feature>
<keyword evidence="3" id="KW-0732">Signal</keyword>
<evidence type="ECO:0008006" key="6">
    <source>
        <dbReference type="Google" id="ProtNLM"/>
    </source>
</evidence>
<name>A0AAN7CR55_9PEZI</name>
<sequence>MVKLGIISALAWAASNAVASPSSPAPLVGVRTRNLPGMSDEDTLHLLWRRIVHAAHVRRENVFKNSTSLEKSWNDAELFSHTHTVNTTDTKLENLEAELSIEVACSTCYFKGGASVALTVDGDFDFGDAFLNVTGQIVDETKNLTESLVQSLDDVVDWSELRDLFTEDDFEIDEFINFDNFQVDTDFDINLPSLPEVQLLFQIDHLDLYVELDTTISGQATLTIPLYKSQSPVGITVAPGLEAGIFATMDLILSADAEIVIRSGFHLQLEDPIGFNIALFGKNVSSLILVAEFLTNITGGVEQAAKEDCALKIVQEYTLGLGAAAGATIAVGPHSWGHTPSLSVPIYYTTLADVCAVTAKGSPKPTATATVTTTANNNKHRRDAFTALDSSALFDPAGNQETPTAMAYTSRAREFHTGIQCASRDLAGACPQSLQTTAVLTTTKTYVVTVEPDADPTFPTPTADTVASTIPFGKNVNRVAATSGAPRSYVPPPPPRSSSSTRTAGNDGGSGVLEDIGDVFDGETGGVSNRLIIGLSVGLGVPIVAAAIASVIHYLRRRRYAPVPKSDLTTVEYTGEYESPMAAEREAMVKKTPGTAVSEVRH</sequence>
<keyword evidence="2" id="KW-1133">Transmembrane helix</keyword>
<dbReference type="EMBL" id="MU857666">
    <property type="protein sequence ID" value="KAK4246789.1"/>
    <property type="molecule type" value="Genomic_DNA"/>
</dbReference>
<evidence type="ECO:0000313" key="5">
    <source>
        <dbReference type="Proteomes" id="UP001303647"/>
    </source>
</evidence>
<evidence type="ECO:0000256" key="3">
    <source>
        <dbReference type="SAM" id="SignalP"/>
    </source>
</evidence>
<evidence type="ECO:0000256" key="1">
    <source>
        <dbReference type="SAM" id="MobiDB-lite"/>
    </source>
</evidence>
<feature type="transmembrane region" description="Helical" evidence="2">
    <location>
        <begin position="531"/>
        <end position="555"/>
    </location>
</feature>
<reference evidence="4" key="1">
    <citation type="journal article" date="2023" name="Mol. Phylogenet. Evol.">
        <title>Genome-scale phylogeny and comparative genomics of the fungal order Sordariales.</title>
        <authorList>
            <person name="Hensen N."/>
            <person name="Bonometti L."/>
            <person name="Westerberg I."/>
            <person name="Brannstrom I.O."/>
            <person name="Guillou S."/>
            <person name="Cros-Aarteil S."/>
            <person name="Calhoun S."/>
            <person name="Haridas S."/>
            <person name="Kuo A."/>
            <person name="Mondo S."/>
            <person name="Pangilinan J."/>
            <person name="Riley R."/>
            <person name="LaButti K."/>
            <person name="Andreopoulos B."/>
            <person name="Lipzen A."/>
            <person name="Chen C."/>
            <person name="Yan M."/>
            <person name="Daum C."/>
            <person name="Ng V."/>
            <person name="Clum A."/>
            <person name="Steindorff A."/>
            <person name="Ohm R.A."/>
            <person name="Martin F."/>
            <person name="Silar P."/>
            <person name="Natvig D.O."/>
            <person name="Lalanne C."/>
            <person name="Gautier V."/>
            <person name="Ament-Velasquez S.L."/>
            <person name="Kruys A."/>
            <person name="Hutchinson M.I."/>
            <person name="Powell A.J."/>
            <person name="Barry K."/>
            <person name="Miller A.N."/>
            <person name="Grigoriev I.V."/>
            <person name="Debuchy R."/>
            <person name="Gladieux P."/>
            <person name="Hiltunen Thoren M."/>
            <person name="Johannesson H."/>
        </authorList>
    </citation>
    <scope>NUCLEOTIDE SEQUENCE</scope>
    <source>
        <strain evidence="4">CBS 359.72</strain>
    </source>
</reference>
<evidence type="ECO:0000256" key="2">
    <source>
        <dbReference type="SAM" id="Phobius"/>
    </source>
</evidence>
<organism evidence="4 5">
    <name type="scientific">Corynascus novoguineensis</name>
    <dbReference type="NCBI Taxonomy" id="1126955"/>
    <lineage>
        <taxon>Eukaryota</taxon>
        <taxon>Fungi</taxon>
        <taxon>Dikarya</taxon>
        <taxon>Ascomycota</taxon>
        <taxon>Pezizomycotina</taxon>
        <taxon>Sordariomycetes</taxon>
        <taxon>Sordariomycetidae</taxon>
        <taxon>Sordariales</taxon>
        <taxon>Chaetomiaceae</taxon>
        <taxon>Corynascus</taxon>
    </lineage>
</organism>
<keyword evidence="5" id="KW-1185">Reference proteome</keyword>
<gene>
    <name evidence="4" type="ORF">C7999DRAFT_41772</name>
</gene>
<proteinExistence type="predicted"/>
<reference evidence="4" key="2">
    <citation type="submission" date="2023-05" db="EMBL/GenBank/DDBJ databases">
        <authorList>
            <consortium name="Lawrence Berkeley National Laboratory"/>
            <person name="Steindorff A."/>
            <person name="Hensen N."/>
            <person name="Bonometti L."/>
            <person name="Westerberg I."/>
            <person name="Brannstrom I.O."/>
            <person name="Guillou S."/>
            <person name="Cros-Aarteil S."/>
            <person name="Calhoun S."/>
            <person name="Haridas S."/>
            <person name="Kuo A."/>
            <person name="Mondo S."/>
            <person name="Pangilinan J."/>
            <person name="Riley R."/>
            <person name="Labutti K."/>
            <person name="Andreopoulos B."/>
            <person name="Lipzen A."/>
            <person name="Chen C."/>
            <person name="Yanf M."/>
            <person name="Daum C."/>
            <person name="Ng V."/>
            <person name="Clum A."/>
            <person name="Ohm R."/>
            <person name="Martin F."/>
            <person name="Silar P."/>
            <person name="Natvig D."/>
            <person name="Lalanne C."/>
            <person name="Gautier V."/>
            <person name="Ament-Velasquez S.L."/>
            <person name="Kruys A."/>
            <person name="Hutchinson M.I."/>
            <person name="Powell A.J."/>
            <person name="Barry K."/>
            <person name="Miller A.N."/>
            <person name="Grigoriev I.V."/>
            <person name="Debuchy R."/>
            <person name="Gladieux P."/>
            <person name="Thoren M.H."/>
            <person name="Johannesson H."/>
        </authorList>
    </citation>
    <scope>NUCLEOTIDE SEQUENCE</scope>
    <source>
        <strain evidence="4">CBS 359.72</strain>
    </source>
</reference>
<keyword evidence="2" id="KW-0812">Transmembrane</keyword>
<dbReference type="Proteomes" id="UP001303647">
    <property type="component" value="Unassembled WGS sequence"/>
</dbReference>